<dbReference type="PANTHER" id="PTHR44229">
    <property type="entry name" value="15-HYDROXYPROSTAGLANDIN DEHYDROGENASE [NAD(+)]"/>
    <property type="match status" value="1"/>
</dbReference>
<dbReference type="InterPro" id="IPR036291">
    <property type="entry name" value="NAD(P)-bd_dom_sf"/>
</dbReference>
<evidence type="ECO:0000256" key="1">
    <source>
        <dbReference type="ARBA" id="ARBA00006484"/>
    </source>
</evidence>
<dbReference type="STRING" id="13706.A0A1X2HM20"/>
<name>A0A1X2HM20_SYNRA</name>
<keyword evidence="2" id="KW-0560">Oxidoreductase</keyword>
<organism evidence="3 4">
    <name type="scientific">Syncephalastrum racemosum</name>
    <name type="common">Filamentous fungus</name>
    <dbReference type="NCBI Taxonomy" id="13706"/>
    <lineage>
        <taxon>Eukaryota</taxon>
        <taxon>Fungi</taxon>
        <taxon>Fungi incertae sedis</taxon>
        <taxon>Mucoromycota</taxon>
        <taxon>Mucoromycotina</taxon>
        <taxon>Mucoromycetes</taxon>
        <taxon>Mucorales</taxon>
        <taxon>Syncephalastraceae</taxon>
        <taxon>Syncephalastrum</taxon>
    </lineage>
</organism>
<keyword evidence="4" id="KW-1185">Reference proteome</keyword>
<dbReference type="Proteomes" id="UP000242180">
    <property type="component" value="Unassembled WGS sequence"/>
</dbReference>
<dbReference type="EMBL" id="MCGN01000002">
    <property type="protein sequence ID" value="ORZ00455.1"/>
    <property type="molecule type" value="Genomic_DNA"/>
</dbReference>
<dbReference type="AlphaFoldDB" id="A0A1X2HM20"/>
<dbReference type="Pfam" id="PF00106">
    <property type="entry name" value="adh_short"/>
    <property type="match status" value="1"/>
</dbReference>
<dbReference type="SUPFAM" id="SSF51735">
    <property type="entry name" value="NAD(P)-binding Rossmann-fold domains"/>
    <property type="match status" value="1"/>
</dbReference>
<sequence>MPAERDLTGQVAVITGGSRGIGKAVAFALRGRGANIVIGDIRDEEGAQVVQEMNDTAGSKVALYHHTNVADYEGNIQLFQTAERTFGGVDIAVLNAGVGNTCNTIFAPLSDQRENHLFEVDVYGVVKGTKVAVLHMAKRGGGNILVTASTCSFQTPPAMGTYNAAKAAVASWVRTLDWMPRVCNVRVNAVCPAWVETDLLSDFGERGREPYWPVADALPRASMQTVIDGFLTLIDDDTKSGSTLLALPKGLEEWPRPPVFDSSVNDATNKAMETYEIEMVKEYKRELQEAMERYQFT</sequence>
<dbReference type="PRINTS" id="PR00081">
    <property type="entry name" value="GDHRDH"/>
</dbReference>
<comment type="similarity">
    <text evidence="1">Belongs to the short-chain dehydrogenases/reductases (SDR) family.</text>
</comment>
<dbReference type="OMA" id="WAKWERI"/>
<evidence type="ECO:0000256" key="2">
    <source>
        <dbReference type="ARBA" id="ARBA00023002"/>
    </source>
</evidence>
<dbReference type="OrthoDB" id="5840532at2759"/>
<reference evidence="3 4" key="1">
    <citation type="submission" date="2016-07" db="EMBL/GenBank/DDBJ databases">
        <title>Pervasive Adenine N6-methylation of Active Genes in Fungi.</title>
        <authorList>
            <consortium name="DOE Joint Genome Institute"/>
            <person name="Mondo S.J."/>
            <person name="Dannebaum R.O."/>
            <person name="Kuo R.C."/>
            <person name="Labutti K."/>
            <person name="Haridas S."/>
            <person name="Kuo A."/>
            <person name="Salamov A."/>
            <person name="Ahrendt S.R."/>
            <person name="Lipzen A."/>
            <person name="Sullivan W."/>
            <person name="Andreopoulos W.B."/>
            <person name="Clum A."/>
            <person name="Lindquist E."/>
            <person name="Daum C."/>
            <person name="Ramamoorthy G.K."/>
            <person name="Gryganskyi A."/>
            <person name="Culley D."/>
            <person name="Magnuson J.K."/>
            <person name="James T.Y."/>
            <person name="O'Malley M.A."/>
            <person name="Stajich J.E."/>
            <person name="Spatafora J.W."/>
            <person name="Visel A."/>
            <person name="Grigoriev I.V."/>
        </authorList>
    </citation>
    <scope>NUCLEOTIDE SEQUENCE [LARGE SCALE GENOMIC DNA]</scope>
    <source>
        <strain evidence="3 4">NRRL 2496</strain>
    </source>
</reference>
<proteinExistence type="inferred from homology"/>
<dbReference type="GO" id="GO:0005737">
    <property type="term" value="C:cytoplasm"/>
    <property type="evidence" value="ECO:0007669"/>
    <property type="project" value="TreeGrafter"/>
</dbReference>
<evidence type="ECO:0008006" key="5">
    <source>
        <dbReference type="Google" id="ProtNLM"/>
    </source>
</evidence>
<protein>
    <recommendedName>
        <fullName evidence="5">15-hydroxyprostaglandin dehydrogenase</fullName>
    </recommendedName>
</protein>
<accession>A0A1X2HM20</accession>
<dbReference type="PANTHER" id="PTHR44229:SF4">
    <property type="entry name" value="15-HYDROXYPROSTAGLANDIN DEHYDROGENASE [NAD(+)]"/>
    <property type="match status" value="1"/>
</dbReference>
<dbReference type="InParanoid" id="A0A1X2HM20"/>
<comment type="caution">
    <text evidence="3">The sequence shown here is derived from an EMBL/GenBank/DDBJ whole genome shotgun (WGS) entry which is preliminary data.</text>
</comment>
<dbReference type="GO" id="GO:0016616">
    <property type="term" value="F:oxidoreductase activity, acting on the CH-OH group of donors, NAD or NADP as acceptor"/>
    <property type="evidence" value="ECO:0007669"/>
    <property type="project" value="TreeGrafter"/>
</dbReference>
<dbReference type="CDD" id="cd05233">
    <property type="entry name" value="SDR_c"/>
    <property type="match status" value="1"/>
</dbReference>
<evidence type="ECO:0000313" key="3">
    <source>
        <dbReference type="EMBL" id="ORZ00455.1"/>
    </source>
</evidence>
<evidence type="ECO:0000313" key="4">
    <source>
        <dbReference type="Proteomes" id="UP000242180"/>
    </source>
</evidence>
<dbReference type="InterPro" id="IPR002347">
    <property type="entry name" value="SDR_fam"/>
</dbReference>
<gene>
    <name evidence="3" type="ORF">BCR43DRAFT_521486</name>
</gene>
<dbReference type="Gene3D" id="3.40.50.720">
    <property type="entry name" value="NAD(P)-binding Rossmann-like Domain"/>
    <property type="match status" value="1"/>
</dbReference>